<gene>
    <name evidence="2" type="ORF">S06H3_18520</name>
</gene>
<comment type="caution">
    <text evidence="2">The sequence shown here is derived from an EMBL/GenBank/DDBJ whole genome shotgun (WGS) entry which is preliminary data.</text>
</comment>
<dbReference type="GO" id="GO:0030246">
    <property type="term" value="F:carbohydrate binding"/>
    <property type="evidence" value="ECO:0007669"/>
    <property type="project" value="InterPro"/>
</dbReference>
<dbReference type="Gene3D" id="2.70.98.30">
    <property type="entry name" value="Golgi alpha-mannosidase II, domain 4"/>
    <property type="match status" value="1"/>
</dbReference>
<sequence length="198" mass="22413">PSRIPNFMSWFDVSDGVRGITFMNKGLPAVEIIKDSVYITLLRSVYGLSADGIAGPLVPTQDALELKSYTFEYALQPHNGDWQQAEMYKQAQEFHHLPISIQADSSGELPSESSFIEISPNNLILSALKKAEDSDEVILRFFETKGETTEAEVKLLRALSRLTLVDLLEREECELPFEGNKFRLEVKPFEIVTLKLRF</sequence>
<dbReference type="InterPro" id="IPR041147">
    <property type="entry name" value="GH38_C"/>
</dbReference>
<dbReference type="SUPFAM" id="SSF74650">
    <property type="entry name" value="Galactose mutarotase-like"/>
    <property type="match status" value="1"/>
</dbReference>
<feature type="domain" description="Glycosyl hydrolases family 38 C-terminal" evidence="1">
    <location>
        <begin position="122"/>
        <end position="194"/>
    </location>
</feature>
<evidence type="ECO:0000313" key="2">
    <source>
        <dbReference type="EMBL" id="GAI15507.1"/>
    </source>
</evidence>
<dbReference type="PANTHER" id="PTHR46017">
    <property type="entry name" value="ALPHA-MANNOSIDASE 2C1"/>
    <property type="match status" value="1"/>
</dbReference>
<feature type="non-terminal residue" evidence="2">
    <location>
        <position position="1"/>
    </location>
</feature>
<organism evidence="2">
    <name type="scientific">marine sediment metagenome</name>
    <dbReference type="NCBI Taxonomy" id="412755"/>
    <lineage>
        <taxon>unclassified sequences</taxon>
        <taxon>metagenomes</taxon>
        <taxon>ecological metagenomes</taxon>
    </lineage>
</organism>
<name>X1L882_9ZZZZ</name>
<dbReference type="GO" id="GO:0004559">
    <property type="term" value="F:alpha-mannosidase activity"/>
    <property type="evidence" value="ECO:0007669"/>
    <property type="project" value="TreeGrafter"/>
</dbReference>
<dbReference type="Pfam" id="PF17677">
    <property type="entry name" value="Glyco_hydro38C2"/>
    <property type="match status" value="1"/>
</dbReference>
<protein>
    <recommendedName>
        <fullName evidence="1">Glycosyl hydrolases family 38 C-terminal domain-containing protein</fullName>
    </recommendedName>
</protein>
<dbReference type="EMBL" id="BARV01009376">
    <property type="protein sequence ID" value="GAI15507.1"/>
    <property type="molecule type" value="Genomic_DNA"/>
</dbReference>
<dbReference type="GO" id="GO:0009313">
    <property type="term" value="P:oligosaccharide catabolic process"/>
    <property type="evidence" value="ECO:0007669"/>
    <property type="project" value="TreeGrafter"/>
</dbReference>
<dbReference type="PANTHER" id="PTHR46017:SF1">
    <property type="entry name" value="ALPHA-MANNOSIDASE 2C1"/>
    <property type="match status" value="1"/>
</dbReference>
<accession>X1L882</accession>
<reference evidence="2" key="1">
    <citation type="journal article" date="2014" name="Front. Microbiol.">
        <title>High frequency of phylogenetically diverse reductive dehalogenase-homologous genes in deep subseafloor sedimentary metagenomes.</title>
        <authorList>
            <person name="Kawai M."/>
            <person name="Futagami T."/>
            <person name="Toyoda A."/>
            <person name="Takaki Y."/>
            <person name="Nishi S."/>
            <person name="Hori S."/>
            <person name="Arai W."/>
            <person name="Tsubouchi T."/>
            <person name="Morono Y."/>
            <person name="Uchiyama I."/>
            <person name="Ito T."/>
            <person name="Fujiyama A."/>
            <person name="Inagaki F."/>
            <person name="Takami H."/>
        </authorList>
    </citation>
    <scope>NUCLEOTIDE SEQUENCE</scope>
    <source>
        <strain evidence="2">Expedition CK06-06</strain>
    </source>
</reference>
<dbReference type="InterPro" id="IPR011013">
    <property type="entry name" value="Gal_mutarotase_sf_dom"/>
</dbReference>
<evidence type="ECO:0000259" key="1">
    <source>
        <dbReference type="Pfam" id="PF17677"/>
    </source>
</evidence>
<proteinExistence type="predicted"/>
<dbReference type="Gene3D" id="2.60.40.2220">
    <property type="match status" value="1"/>
</dbReference>
<dbReference type="AlphaFoldDB" id="X1L882"/>